<name>A0A6A4GGA2_9AGAR</name>
<sequence length="104" mass="11557">MLKHKPSVTGNTIQNQKKRTIIQSDDGTGTDSGDGKQDAIQPTNHNGDDEIVDTTKAKNTKRAEAITKIKKDLAKQKAPIYTFFDAKPEFEFDSEGSVEYLIWG</sequence>
<protein>
    <submittedName>
        <fullName evidence="2">Uncharacterized protein</fullName>
    </submittedName>
</protein>
<feature type="region of interest" description="Disordered" evidence="1">
    <location>
        <begin position="1"/>
        <end position="58"/>
    </location>
</feature>
<proteinExistence type="predicted"/>
<evidence type="ECO:0000313" key="3">
    <source>
        <dbReference type="Proteomes" id="UP000799118"/>
    </source>
</evidence>
<dbReference type="Proteomes" id="UP000799118">
    <property type="component" value="Unassembled WGS sequence"/>
</dbReference>
<dbReference type="EMBL" id="ML770111">
    <property type="protein sequence ID" value="KAE9384612.1"/>
    <property type="molecule type" value="Genomic_DNA"/>
</dbReference>
<evidence type="ECO:0000313" key="2">
    <source>
        <dbReference type="EMBL" id="KAE9384612.1"/>
    </source>
</evidence>
<dbReference type="AlphaFoldDB" id="A0A6A4GGA2"/>
<keyword evidence="3" id="KW-1185">Reference proteome</keyword>
<organism evidence="2 3">
    <name type="scientific">Gymnopus androsaceus JB14</name>
    <dbReference type="NCBI Taxonomy" id="1447944"/>
    <lineage>
        <taxon>Eukaryota</taxon>
        <taxon>Fungi</taxon>
        <taxon>Dikarya</taxon>
        <taxon>Basidiomycota</taxon>
        <taxon>Agaricomycotina</taxon>
        <taxon>Agaricomycetes</taxon>
        <taxon>Agaricomycetidae</taxon>
        <taxon>Agaricales</taxon>
        <taxon>Marasmiineae</taxon>
        <taxon>Omphalotaceae</taxon>
        <taxon>Gymnopus</taxon>
    </lineage>
</organism>
<accession>A0A6A4GGA2</accession>
<gene>
    <name evidence="2" type="ORF">BT96DRAFT_1007901</name>
</gene>
<reference evidence="2" key="1">
    <citation type="journal article" date="2019" name="Environ. Microbiol.">
        <title>Fungal ecological strategies reflected in gene transcription - a case study of two litter decomposers.</title>
        <authorList>
            <person name="Barbi F."/>
            <person name="Kohler A."/>
            <person name="Barry K."/>
            <person name="Baskaran P."/>
            <person name="Daum C."/>
            <person name="Fauchery L."/>
            <person name="Ihrmark K."/>
            <person name="Kuo A."/>
            <person name="LaButti K."/>
            <person name="Lipzen A."/>
            <person name="Morin E."/>
            <person name="Grigoriev I.V."/>
            <person name="Henrissat B."/>
            <person name="Lindahl B."/>
            <person name="Martin F."/>
        </authorList>
    </citation>
    <scope>NUCLEOTIDE SEQUENCE</scope>
    <source>
        <strain evidence="2">JB14</strain>
    </source>
</reference>
<evidence type="ECO:0000256" key="1">
    <source>
        <dbReference type="SAM" id="MobiDB-lite"/>
    </source>
</evidence>
<dbReference type="OrthoDB" id="10577300at2759"/>